<keyword evidence="1" id="KW-0472">Membrane</keyword>
<evidence type="ECO:0000313" key="2">
    <source>
        <dbReference type="EMBL" id="QHU23363.1"/>
    </source>
</evidence>
<keyword evidence="1" id="KW-0812">Transmembrane</keyword>
<reference evidence="2" key="1">
    <citation type="journal article" date="2020" name="Nature">
        <title>Giant virus diversity and host interactions through global metagenomics.</title>
        <authorList>
            <person name="Schulz F."/>
            <person name="Roux S."/>
            <person name="Paez-Espino D."/>
            <person name="Jungbluth S."/>
            <person name="Walsh D.A."/>
            <person name="Denef V.J."/>
            <person name="McMahon K.D."/>
            <person name="Konstantinidis K.T."/>
            <person name="Eloe-Fadrosh E.A."/>
            <person name="Kyrpides N.C."/>
            <person name="Woyke T."/>
        </authorList>
    </citation>
    <scope>NUCLEOTIDE SEQUENCE</scope>
    <source>
        <strain evidence="2">GVMAG-S-ERX555907-94</strain>
    </source>
</reference>
<protein>
    <submittedName>
        <fullName evidence="2">Uncharacterized protein</fullName>
    </submittedName>
</protein>
<organism evidence="2">
    <name type="scientific">viral metagenome</name>
    <dbReference type="NCBI Taxonomy" id="1070528"/>
    <lineage>
        <taxon>unclassified sequences</taxon>
        <taxon>metagenomes</taxon>
        <taxon>organismal metagenomes</taxon>
    </lineage>
</organism>
<dbReference type="EMBL" id="MN741027">
    <property type="protein sequence ID" value="QHU23363.1"/>
    <property type="molecule type" value="Genomic_DNA"/>
</dbReference>
<sequence>MNDNGFGKDISFAIIIGLLCICIICKIYDCKKGETNVIVVEP</sequence>
<evidence type="ECO:0000256" key="1">
    <source>
        <dbReference type="SAM" id="Phobius"/>
    </source>
</evidence>
<dbReference type="AlphaFoldDB" id="A0A6C0L1D3"/>
<accession>A0A6C0L1D3</accession>
<proteinExistence type="predicted"/>
<feature type="transmembrane region" description="Helical" evidence="1">
    <location>
        <begin position="12"/>
        <end position="28"/>
    </location>
</feature>
<keyword evidence="1" id="KW-1133">Transmembrane helix</keyword>
<name>A0A6C0L1D3_9ZZZZ</name>